<keyword evidence="1" id="KW-1133">Transmembrane helix</keyword>
<reference evidence="2 3" key="1">
    <citation type="submission" date="2017-02" db="EMBL/GenBank/DDBJ databases">
        <authorList>
            <person name="Peterson S.W."/>
        </authorList>
    </citation>
    <scope>NUCLEOTIDE SEQUENCE [LARGE SCALE GENOMIC DNA]</scope>
    <source>
        <strain evidence="2 3">DSM 25262</strain>
    </source>
</reference>
<dbReference type="Proteomes" id="UP000190961">
    <property type="component" value="Unassembled WGS sequence"/>
</dbReference>
<organism evidence="2 3">
    <name type="scientific">Ohtaekwangia koreensis</name>
    <dbReference type="NCBI Taxonomy" id="688867"/>
    <lineage>
        <taxon>Bacteria</taxon>
        <taxon>Pseudomonadati</taxon>
        <taxon>Bacteroidota</taxon>
        <taxon>Cytophagia</taxon>
        <taxon>Cytophagales</taxon>
        <taxon>Fulvivirgaceae</taxon>
        <taxon>Ohtaekwangia</taxon>
    </lineage>
</organism>
<evidence type="ECO:0000313" key="2">
    <source>
        <dbReference type="EMBL" id="SKC88496.1"/>
    </source>
</evidence>
<name>A0A1T5MJV6_9BACT</name>
<dbReference type="EMBL" id="FUZU01000005">
    <property type="protein sequence ID" value="SKC88496.1"/>
    <property type="molecule type" value="Genomic_DNA"/>
</dbReference>
<protein>
    <submittedName>
        <fullName evidence="2">Uncharacterized protein</fullName>
    </submittedName>
</protein>
<proteinExistence type="predicted"/>
<sequence>MLNWIAKVLFIQKRSTEKDLRKVRVLFFLEAFFGLIVLIILFTLLKIFL</sequence>
<gene>
    <name evidence="2" type="ORF">SAMN05660236_5606</name>
</gene>
<evidence type="ECO:0000256" key="1">
    <source>
        <dbReference type="SAM" id="Phobius"/>
    </source>
</evidence>
<dbReference type="STRING" id="688867.SAMN05660236_5606"/>
<accession>A0A1T5MJV6</accession>
<feature type="transmembrane region" description="Helical" evidence="1">
    <location>
        <begin position="23"/>
        <end position="48"/>
    </location>
</feature>
<dbReference type="AlphaFoldDB" id="A0A1T5MJV6"/>
<keyword evidence="1" id="KW-0812">Transmembrane</keyword>
<evidence type="ECO:0000313" key="3">
    <source>
        <dbReference type="Proteomes" id="UP000190961"/>
    </source>
</evidence>
<keyword evidence="1" id="KW-0472">Membrane</keyword>
<keyword evidence="3" id="KW-1185">Reference proteome</keyword>